<dbReference type="PANTHER" id="PTHR42951">
    <property type="entry name" value="METALLO-BETA-LACTAMASE DOMAIN-CONTAINING"/>
    <property type="match status" value="1"/>
</dbReference>
<dbReference type="InterPro" id="IPR050855">
    <property type="entry name" value="NDM-1-like"/>
</dbReference>
<name>A0A1M6W482_9FIRM</name>
<dbReference type="PANTHER" id="PTHR42951:SF22">
    <property type="entry name" value="METALLO BETA-LACTAMASE SUPERFAMILY LIPOPROTEIN"/>
    <property type="match status" value="1"/>
</dbReference>
<dbReference type="STRING" id="1121322.SAMN02745136_03568"/>
<dbReference type="InterPro" id="IPR036866">
    <property type="entry name" value="RibonucZ/Hydroxyglut_hydro"/>
</dbReference>
<dbReference type="EMBL" id="FRAC01000019">
    <property type="protein sequence ID" value="SHK88275.1"/>
    <property type="molecule type" value="Genomic_DNA"/>
</dbReference>
<gene>
    <name evidence="2" type="ORF">SAMN02745136_03568</name>
</gene>
<dbReference type="AlphaFoldDB" id="A0A1M6W482"/>
<evidence type="ECO:0000313" key="3">
    <source>
        <dbReference type="Proteomes" id="UP000184386"/>
    </source>
</evidence>
<sequence length="280" mass="32100">MFEKLINNKLFKSKDLGHGVIMITDITGVSGYLVMGTERALLIDTCCGIGDIRAFVNKICRKPYDVVLTHLHFDHIGGAYLFDEVFITKEDAQYMRSEFEESYPEVQRQLDNKTPFFMHLKVALPNDRTKVTFMKEGDSFPLGGRTLTIIKVPGHTQGSVVLLDEENRLLFTGDAANSRTLLVFDYSAAVGEYYEALKKLKKLEDRYDKFYTAHPPYDVKKTCLDDLLEICREIQEGKNEPVMYEFNKKEYLLAKQYLENTCDRIDGKIGNIVYKKASPV</sequence>
<accession>A0A1M6W482</accession>
<dbReference type="InterPro" id="IPR001279">
    <property type="entry name" value="Metallo-B-lactamas"/>
</dbReference>
<dbReference type="Pfam" id="PF00753">
    <property type="entry name" value="Lactamase_B"/>
    <property type="match status" value="1"/>
</dbReference>
<dbReference type="Gene3D" id="3.60.15.10">
    <property type="entry name" value="Ribonuclease Z/Hydroxyacylglutathione hydrolase-like"/>
    <property type="match status" value="1"/>
</dbReference>
<protein>
    <submittedName>
        <fullName evidence="2">Glyoxylase, beta-lactamase superfamily II</fullName>
    </submittedName>
</protein>
<dbReference type="SMART" id="SM00849">
    <property type="entry name" value="Lactamase_B"/>
    <property type="match status" value="1"/>
</dbReference>
<keyword evidence="3" id="KW-1185">Reference proteome</keyword>
<evidence type="ECO:0000259" key="1">
    <source>
        <dbReference type="SMART" id="SM00849"/>
    </source>
</evidence>
<dbReference type="OrthoDB" id="9761531at2"/>
<reference evidence="2 3" key="1">
    <citation type="submission" date="2016-11" db="EMBL/GenBank/DDBJ databases">
        <authorList>
            <person name="Jaros S."/>
            <person name="Januszkiewicz K."/>
            <person name="Wedrychowicz H."/>
        </authorList>
    </citation>
    <scope>NUCLEOTIDE SEQUENCE [LARGE SCALE GENOMIC DNA]</scope>
    <source>
        <strain evidence="2 3">DSM 15929</strain>
    </source>
</reference>
<evidence type="ECO:0000313" key="2">
    <source>
        <dbReference type="EMBL" id="SHK88275.1"/>
    </source>
</evidence>
<dbReference type="RefSeq" id="WP_073278200.1">
    <property type="nucleotide sequence ID" value="NZ_FRAC01000019.1"/>
</dbReference>
<proteinExistence type="predicted"/>
<dbReference type="SUPFAM" id="SSF56281">
    <property type="entry name" value="Metallo-hydrolase/oxidoreductase"/>
    <property type="match status" value="1"/>
</dbReference>
<organism evidence="2 3">
    <name type="scientific">Anaerocolumna jejuensis DSM 15929</name>
    <dbReference type="NCBI Taxonomy" id="1121322"/>
    <lineage>
        <taxon>Bacteria</taxon>
        <taxon>Bacillati</taxon>
        <taxon>Bacillota</taxon>
        <taxon>Clostridia</taxon>
        <taxon>Lachnospirales</taxon>
        <taxon>Lachnospiraceae</taxon>
        <taxon>Anaerocolumna</taxon>
    </lineage>
</organism>
<dbReference type="Proteomes" id="UP000184386">
    <property type="component" value="Unassembled WGS sequence"/>
</dbReference>
<feature type="domain" description="Metallo-beta-lactamase" evidence="1">
    <location>
        <begin position="28"/>
        <end position="214"/>
    </location>
</feature>